<reference evidence="3" key="1">
    <citation type="submission" date="2017-09" db="EMBL/GenBank/DDBJ databases">
        <title>FDA dAtabase for Regulatory Grade micrObial Sequences (FDA-ARGOS): Supporting development and validation of Infectious Disease Dx tests.</title>
        <authorList>
            <person name="Goldberg B."/>
            <person name="Campos J."/>
            <person name="Tallon L."/>
            <person name="Sadzewicz L."/>
            <person name="Ott S."/>
            <person name="Zhao X."/>
            <person name="Nagaraj S."/>
            <person name="Vavikolanu K."/>
            <person name="Aluvathingal J."/>
            <person name="Nadendla S."/>
            <person name="Geyer C."/>
            <person name="Sichtig H."/>
        </authorList>
    </citation>
    <scope>NUCLEOTIDE SEQUENCE [LARGE SCALE GENOMIC DNA]</scope>
    <source>
        <strain evidence="3">FDAARGOS_370</strain>
    </source>
</reference>
<dbReference type="SUPFAM" id="SSF140931">
    <property type="entry name" value="Fic-like"/>
    <property type="match status" value="1"/>
</dbReference>
<dbReference type="InterPro" id="IPR036597">
    <property type="entry name" value="Fido-like_dom_sf"/>
</dbReference>
<evidence type="ECO:0000313" key="2">
    <source>
        <dbReference type="EMBL" id="PEH71550.1"/>
    </source>
</evidence>
<dbReference type="InterPro" id="IPR053737">
    <property type="entry name" value="Type_II_TA_Toxin"/>
</dbReference>
<feature type="domain" description="Fido" evidence="1">
    <location>
        <begin position="1"/>
        <end position="132"/>
    </location>
</feature>
<dbReference type="InterPro" id="IPR006440">
    <property type="entry name" value="Doc"/>
</dbReference>
<dbReference type="Pfam" id="PF02661">
    <property type="entry name" value="Fic"/>
    <property type="match status" value="1"/>
</dbReference>
<name>A0A2A7TZS4_EDWTA</name>
<gene>
    <name evidence="2" type="ORF">CRM76_06135</name>
</gene>
<dbReference type="InterPro" id="IPR003812">
    <property type="entry name" value="Fido"/>
</dbReference>
<accession>A0A2A7TZS4</accession>
<dbReference type="Proteomes" id="UP000219788">
    <property type="component" value="Unassembled WGS sequence"/>
</dbReference>
<dbReference type="PANTHER" id="PTHR39426">
    <property type="entry name" value="HOMOLOGY TO DEATH-ON-CURING PROTEIN OF PHAGE P1"/>
    <property type="match status" value="1"/>
</dbReference>
<evidence type="ECO:0000313" key="3">
    <source>
        <dbReference type="Proteomes" id="UP000219788"/>
    </source>
</evidence>
<protein>
    <submittedName>
        <fullName evidence="2">Death-on-curing family protein</fullName>
    </submittedName>
</protein>
<sequence>MRTGTVEEIHNFLSEYYINSEDPISPPGVKDVGLLESACARPFASAGGQDAFGDVYFKAAALFHGIISNHCFYNGNKRTALLSALYFLSEHNLWLEKCNDEEMFEFTRQVAAHEICEKRDDEIDIIADWFNRNTRRIVKGEKPLNFSSLRESLSQFDFQLEDEGQYAFIYKNGEIVEKVLKKGKQGMQEYDQAYISELRKRLDLTPEHGIDSARFYGQKGLNEDLNEFMKLRVKVFDWLAKI</sequence>
<dbReference type="NCBIfam" id="TIGR01550">
    <property type="entry name" value="DOC_P1"/>
    <property type="match status" value="1"/>
</dbReference>
<proteinExistence type="predicted"/>
<dbReference type="AlphaFoldDB" id="A0A2A7TZS4"/>
<dbReference type="RefSeq" id="WP_098142833.1">
    <property type="nucleotide sequence ID" value="NZ_CP084432.1"/>
</dbReference>
<dbReference type="Gene3D" id="1.20.120.1870">
    <property type="entry name" value="Fic/DOC protein, Fido domain"/>
    <property type="match status" value="1"/>
</dbReference>
<dbReference type="EMBL" id="PDDV01000013">
    <property type="protein sequence ID" value="PEH71550.1"/>
    <property type="molecule type" value="Genomic_DNA"/>
</dbReference>
<dbReference type="OrthoDB" id="9802752at2"/>
<comment type="caution">
    <text evidence="2">The sequence shown here is derived from an EMBL/GenBank/DDBJ whole genome shotgun (WGS) entry which is preliminary data.</text>
</comment>
<dbReference type="PROSITE" id="PS51459">
    <property type="entry name" value="FIDO"/>
    <property type="match status" value="1"/>
</dbReference>
<evidence type="ECO:0000259" key="1">
    <source>
        <dbReference type="PROSITE" id="PS51459"/>
    </source>
</evidence>
<dbReference type="PANTHER" id="PTHR39426:SF1">
    <property type="entry name" value="HOMOLOGY TO DEATH-ON-CURING PROTEIN OF PHAGE P1"/>
    <property type="match status" value="1"/>
</dbReference>
<dbReference type="GO" id="GO:0016301">
    <property type="term" value="F:kinase activity"/>
    <property type="evidence" value="ECO:0007669"/>
    <property type="project" value="InterPro"/>
</dbReference>
<organism evidence="2 3">
    <name type="scientific">Edwardsiella tarda</name>
    <dbReference type="NCBI Taxonomy" id="636"/>
    <lineage>
        <taxon>Bacteria</taxon>
        <taxon>Pseudomonadati</taxon>
        <taxon>Pseudomonadota</taxon>
        <taxon>Gammaproteobacteria</taxon>
        <taxon>Enterobacterales</taxon>
        <taxon>Hafniaceae</taxon>
        <taxon>Edwardsiella</taxon>
    </lineage>
</organism>